<keyword evidence="2 5" id="KW-0863">Zinc-finger</keyword>
<dbReference type="SMART" id="SM00692">
    <property type="entry name" value="DM3"/>
    <property type="match status" value="1"/>
</dbReference>
<evidence type="ECO:0000256" key="7">
    <source>
        <dbReference type="SAM" id="Coils"/>
    </source>
</evidence>
<evidence type="ECO:0000313" key="11">
    <source>
        <dbReference type="EMBL" id="KAK9877131.1"/>
    </source>
</evidence>
<dbReference type="PROSITE" id="PS50950">
    <property type="entry name" value="ZF_THAP"/>
    <property type="match status" value="1"/>
</dbReference>
<dbReference type="SUPFAM" id="SSF57716">
    <property type="entry name" value="Glucocorticoid receptor-like (DNA-binding domain)"/>
    <property type="match status" value="1"/>
</dbReference>
<feature type="region of interest" description="Disordered" evidence="8">
    <location>
        <begin position="143"/>
        <end position="178"/>
    </location>
</feature>
<keyword evidence="7" id="KW-0175">Coiled coil</keyword>
<feature type="region of interest" description="Disordered" evidence="8">
    <location>
        <begin position="310"/>
        <end position="333"/>
    </location>
</feature>
<feature type="region of interest" description="Disordered" evidence="8">
    <location>
        <begin position="591"/>
        <end position="642"/>
    </location>
</feature>
<feature type="compositionally biased region" description="Basic and acidic residues" evidence="8">
    <location>
        <begin position="614"/>
        <end position="631"/>
    </location>
</feature>
<dbReference type="Gene3D" id="6.20.210.20">
    <property type="entry name" value="THAP domain"/>
    <property type="match status" value="1"/>
</dbReference>
<protein>
    <submittedName>
        <fullName evidence="11">Uncharacterized protein</fullName>
    </submittedName>
</protein>
<accession>A0AAW1U8V5</accession>
<evidence type="ECO:0000256" key="2">
    <source>
        <dbReference type="ARBA" id="ARBA00022771"/>
    </source>
</evidence>
<reference evidence="11 12" key="1">
    <citation type="submission" date="2023-03" db="EMBL/GenBank/DDBJ databases">
        <title>Genome insight into feeding habits of ladybird beetles.</title>
        <authorList>
            <person name="Li H.-S."/>
            <person name="Huang Y.-H."/>
            <person name="Pang H."/>
        </authorList>
    </citation>
    <scope>NUCLEOTIDE SEQUENCE [LARGE SCALE GENOMIC DNA]</scope>
    <source>
        <strain evidence="11">SYSU_2023b</strain>
        <tissue evidence="11">Whole body</tissue>
    </source>
</reference>
<name>A0AAW1U8V5_9CUCU</name>
<evidence type="ECO:0000256" key="4">
    <source>
        <dbReference type="ARBA" id="ARBA00023125"/>
    </source>
</evidence>
<feature type="domain" description="THAP-type" evidence="10">
    <location>
        <begin position="1"/>
        <end position="88"/>
    </location>
</feature>
<keyword evidence="12" id="KW-1185">Reference proteome</keyword>
<proteinExistence type="predicted"/>
<feature type="compositionally biased region" description="Basic and acidic residues" evidence="8">
    <location>
        <begin position="313"/>
        <end position="326"/>
    </location>
</feature>
<keyword evidence="1" id="KW-0479">Metal-binding</keyword>
<dbReference type="GO" id="GO:0008270">
    <property type="term" value="F:zinc ion binding"/>
    <property type="evidence" value="ECO:0007669"/>
    <property type="project" value="UniProtKB-KW"/>
</dbReference>
<feature type="compositionally biased region" description="Basic and acidic residues" evidence="8">
    <location>
        <begin position="152"/>
        <end position="170"/>
    </location>
</feature>
<evidence type="ECO:0000256" key="5">
    <source>
        <dbReference type="PROSITE-ProRule" id="PRU00134"/>
    </source>
</evidence>
<feature type="compositionally biased region" description="Basic and acidic residues" evidence="8">
    <location>
        <begin position="207"/>
        <end position="223"/>
    </location>
</feature>
<organism evidence="11 12">
    <name type="scientific">Henosepilachna vigintioctopunctata</name>
    <dbReference type="NCBI Taxonomy" id="420089"/>
    <lineage>
        <taxon>Eukaryota</taxon>
        <taxon>Metazoa</taxon>
        <taxon>Ecdysozoa</taxon>
        <taxon>Arthropoda</taxon>
        <taxon>Hexapoda</taxon>
        <taxon>Insecta</taxon>
        <taxon>Pterygota</taxon>
        <taxon>Neoptera</taxon>
        <taxon>Endopterygota</taxon>
        <taxon>Coleoptera</taxon>
        <taxon>Polyphaga</taxon>
        <taxon>Cucujiformia</taxon>
        <taxon>Coccinelloidea</taxon>
        <taxon>Coccinellidae</taxon>
        <taxon>Epilachninae</taxon>
        <taxon>Epilachnini</taxon>
        <taxon>Henosepilachna</taxon>
    </lineage>
</organism>
<dbReference type="SMART" id="SM00980">
    <property type="entry name" value="THAP"/>
    <property type="match status" value="1"/>
</dbReference>
<dbReference type="PROSITE" id="PS01360">
    <property type="entry name" value="ZF_MYND_1"/>
    <property type="match status" value="1"/>
</dbReference>
<dbReference type="FunFam" id="6.10.140.2220:FF:000022">
    <property type="entry name" value="Leucine-rich repeat-containing protein"/>
    <property type="match status" value="1"/>
</dbReference>
<feature type="coiled-coil region" evidence="7">
    <location>
        <begin position="256"/>
        <end position="283"/>
    </location>
</feature>
<dbReference type="PANTHER" id="PTHR46600:SF11">
    <property type="entry name" value="THAP DOMAIN-CONTAINING PROTEIN 10"/>
    <property type="match status" value="1"/>
</dbReference>
<dbReference type="AlphaFoldDB" id="A0AAW1U8V5"/>
<feature type="domain" description="MYND-type" evidence="9">
    <location>
        <begin position="644"/>
        <end position="681"/>
    </location>
</feature>
<sequence>MPQCAIVTCNNSHRRTKGGNVRYHRFPGDHNTRSRWLQVCGKTIPNCSTARVCSRHFSKCCYERDVQHELLGLPSRCRLKKGAVPDSNLPPELPKEEVPQGSAIDILLAVGLVPSLTAQKSSGGLPRDLQKMRIMEDVREGCMVQPSSPGHAELRPDNETAEETCQKSEDSQNEDASEYCDQIEVDSVKQEVDVKSPNADQSNNADCEPKNSQKRKHDDEETFAKRLRSDIEENFRQRDKILNDFMDIIDTDNSTAEQLRVHSEQLLSEIKAMNELARDKEMEWNNIIHLKKIKEELLIRIERKRQISIMNGDKPDSDGDNDENRAKQSSHNFQRYMLSRSPKIDLANRNRHILPKPAHYELNGSFDPRQGVRNRPTLDVQSIIADYRQRHPEAVPRRGRRIRNSHNGANGNSGILNFSSMALGSGSQVKHNLQDMGNELNMLLNVMDANRGDTSRPSSADSSHDAASFKDILVQLAKLSQNERNELLQNAMKPPPPYPEVTVHPVTTVTSSPTNSLLHGILTKSPLKPNNKTAFSPTLARLLTAPERAGNHLTSSPLITSSHNHPSNMSISEILSTSKARNEITITPVDSQFDQPMKGSKAMTNAEDDETEDSADRLVIDESNEDGRRTLDNTSDGEDEVPPCQGCNQKIAQFVCAGCGRQWYCSRDCQVAAWDEHSEVCTG</sequence>
<dbReference type="InterPro" id="IPR002893">
    <property type="entry name" value="Znf_MYND"/>
</dbReference>
<gene>
    <name evidence="11" type="ORF">WA026_016875</name>
</gene>
<keyword evidence="3" id="KW-0862">Zinc</keyword>
<dbReference type="Pfam" id="PF01753">
    <property type="entry name" value="zf-MYND"/>
    <property type="match status" value="1"/>
</dbReference>
<dbReference type="PANTHER" id="PTHR46600">
    <property type="entry name" value="THAP DOMAIN-CONTAINING"/>
    <property type="match status" value="1"/>
</dbReference>
<evidence type="ECO:0000256" key="3">
    <source>
        <dbReference type="ARBA" id="ARBA00022833"/>
    </source>
</evidence>
<dbReference type="SUPFAM" id="SSF144232">
    <property type="entry name" value="HIT/MYND zinc finger-like"/>
    <property type="match status" value="1"/>
</dbReference>
<dbReference type="Pfam" id="PF05485">
    <property type="entry name" value="THAP"/>
    <property type="match status" value="1"/>
</dbReference>
<evidence type="ECO:0000259" key="10">
    <source>
        <dbReference type="PROSITE" id="PS50950"/>
    </source>
</evidence>
<dbReference type="Gene3D" id="6.10.140.2220">
    <property type="match status" value="1"/>
</dbReference>
<dbReference type="PROSITE" id="PS50865">
    <property type="entry name" value="ZF_MYND_2"/>
    <property type="match status" value="1"/>
</dbReference>
<feature type="region of interest" description="Disordered" evidence="8">
    <location>
        <begin position="192"/>
        <end position="223"/>
    </location>
</feature>
<evidence type="ECO:0000259" key="9">
    <source>
        <dbReference type="PROSITE" id="PS50865"/>
    </source>
</evidence>
<evidence type="ECO:0000256" key="8">
    <source>
        <dbReference type="SAM" id="MobiDB-lite"/>
    </source>
</evidence>
<dbReference type="InterPro" id="IPR006612">
    <property type="entry name" value="THAP_Znf"/>
</dbReference>
<dbReference type="EMBL" id="JARQZJ010000040">
    <property type="protein sequence ID" value="KAK9877131.1"/>
    <property type="molecule type" value="Genomic_DNA"/>
</dbReference>
<dbReference type="InterPro" id="IPR026516">
    <property type="entry name" value="THAP1/10"/>
</dbReference>
<evidence type="ECO:0000256" key="6">
    <source>
        <dbReference type="PROSITE-ProRule" id="PRU00309"/>
    </source>
</evidence>
<dbReference type="InterPro" id="IPR038441">
    <property type="entry name" value="THAP_Znf_sf"/>
</dbReference>
<dbReference type="GO" id="GO:0043565">
    <property type="term" value="F:sequence-specific DNA binding"/>
    <property type="evidence" value="ECO:0007669"/>
    <property type="project" value="InterPro"/>
</dbReference>
<evidence type="ECO:0000313" key="12">
    <source>
        <dbReference type="Proteomes" id="UP001431783"/>
    </source>
</evidence>
<keyword evidence="4 6" id="KW-0238">DNA-binding</keyword>
<dbReference type="Proteomes" id="UP001431783">
    <property type="component" value="Unassembled WGS sequence"/>
</dbReference>
<comment type="caution">
    <text evidence="11">The sequence shown here is derived from an EMBL/GenBank/DDBJ whole genome shotgun (WGS) entry which is preliminary data.</text>
</comment>
<evidence type="ECO:0000256" key="1">
    <source>
        <dbReference type="ARBA" id="ARBA00022723"/>
    </source>
</evidence>